<comment type="caution">
    <text evidence="2">The sequence shown here is derived from an EMBL/GenBank/DDBJ whole genome shotgun (WGS) entry which is preliminary data.</text>
</comment>
<dbReference type="EMBL" id="LGKO01000002">
    <property type="protein sequence ID" value="KPL84671.1"/>
    <property type="molecule type" value="Genomic_DNA"/>
</dbReference>
<dbReference type="InterPro" id="IPR011008">
    <property type="entry name" value="Dimeric_a/b-barrel"/>
</dbReference>
<dbReference type="InterPro" id="IPR007138">
    <property type="entry name" value="ABM_dom"/>
</dbReference>
<accession>A0A0P6XME9</accession>
<dbReference type="RefSeq" id="WP_054521239.1">
    <property type="nucleotide sequence ID" value="NZ_LGKO01000002.1"/>
</dbReference>
<dbReference type="PROSITE" id="PS51725">
    <property type="entry name" value="ABM"/>
    <property type="match status" value="1"/>
</dbReference>
<protein>
    <recommendedName>
        <fullName evidence="1">ABM domain-containing protein</fullName>
    </recommendedName>
</protein>
<dbReference type="SUPFAM" id="SSF54909">
    <property type="entry name" value="Dimeric alpha+beta barrel"/>
    <property type="match status" value="1"/>
</dbReference>
<reference evidence="2 3" key="1">
    <citation type="submission" date="2015-07" db="EMBL/GenBank/DDBJ databases">
        <title>Whole genome sequence of Thermanaerothrix daxensis DSM 23592.</title>
        <authorList>
            <person name="Hemp J."/>
            <person name="Ward L.M."/>
            <person name="Pace L.A."/>
            <person name="Fischer W.W."/>
        </authorList>
    </citation>
    <scope>NUCLEOTIDE SEQUENCE [LARGE SCALE GENOMIC DNA]</scope>
    <source>
        <strain evidence="2 3">GNS-1</strain>
    </source>
</reference>
<dbReference type="AlphaFoldDB" id="A0A0P6XME9"/>
<evidence type="ECO:0000313" key="2">
    <source>
        <dbReference type="EMBL" id="KPL84671.1"/>
    </source>
</evidence>
<organism evidence="2 3">
    <name type="scientific">Thermanaerothrix daxensis</name>
    <dbReference type="NCBI Taxonomy" id="869279"/>
    <lineage>
        <taxon>Bacteria</taxon>
        <taxon>Bacillati</taxon>
        <taxon>Chloroflexota</taxon>
        <taxon>Anaerolineae</taxon>
        <taxon>Anaerolineales</taxon>
        <taxon>Anaerolineaceae</taxon>
        <taxon>Thermanaerothrix</taxon>
    </lineage>
</organism>
<dbReference type="Pfam" id="PF03992">
    <property type="entry name" value="ABM"/>
    <property type="match status" value="1"/>
</dbReference>
<dbReference type="STRING" id="869279.SE15_06425"/>
<evidence type="ECO:0000313" key="3">
    <source>
        <dbReference type="Proteomes" id="UP000050544"/>
    </source>
</evidence>
<sequence>MIERHVTFKVLPGKEQAFERLFIEEYRSAMALMPGFISVSLLMEVENPQNYHMVIRFRSAEEAAAWRSSSAHQLLQPKIKALYQESQVQVYEVIA</sequence>
<gene>
    <name evidence="2" type="ORF">SE15_06425</name>
</gene>
<evidence type="ECO:0000259" key="1">
    <source>
        <dbReference type="PROSITE" id="PS51725"/>
    </source>
</evidence>
<name>A0A0P6XME9_9CHLR</name>
<keyword evidence="3" id="KW-1185">Reference proteome</keyword>
<dbReference type="Proteomes" id="UP000050544">
    <property type="component" value="Unassembled WGS sequence"/>
</dbReference>
<dbReference type="OrthoDB" id="9798157at2"/>
<dbReference type="Gene3D" id="3.30.70.100">
    <property type="match status" value="1"/>
</dbReference>
<proteinExistence type="predicted"/>
<feature type="domain" description="ABM" evidence="1">
    <location>
        <begin position="2"/>
        <end position="93"/>
    </location>
</feature>